<evidence type="ECO:0000313" key="7">
    <source>
        <dbReference type="EMBL" id="EAZ79073.2"/>
    </source>
</evidence>
<feature type="transmembrane region" description="Helical" evidence="6">
    <location>
        <begin position="48"/>
        <end position="64"/>
    </location>
</feature>
<evidence type="ECO:0000256" key="4">
    <source>
        <dbReference type="ARBA" id="ARBA00022989"/>
    </source>
</evidence>
<accession>A3I3D6</accession>
<evidence type="ECO:0000313" key="8">
    <source>
        <dbReference type="Proteomes" id="UP000003919"/>
    </source>
</evidence>
<dbReference type="InterPro" id="IPR006696">
    <property type="entry name" value="DUF423"/>
</dbReference>
<evidence type="ECO:0000256" key="2">
    <source>
        <dbReference type="ARBA" id="ARBA00009694"/>
    </source>
</evidence>
<comment type="caution">
    <text evidence="7">The sequence shown here is derived from an EMBL/GenBank/DDBJ whole genome shotgun (WGS) entry which is preliminary data.</text>
</comment>
<proteinExistence type="inferred from homology"/>
<reference evidence="7 8" key="1">
    <citation type="journal article" date="2011" name="J. Bacteriol.">
        <title>Complete genome sequence of Algoriphagus sp. PR1, bacterial prey of a colony-forming choanoflagellate.</title>
        <authorList>
            <person name="Alegado R.A."/>
            <person name="Ferriera S."/>
            <person name="Nusbaum C."/>
            <person name="Young S.K."/>
            <person name="Zeng Q."/>
            <person name="Imamovic A."/>
            <person name="Fairclough S.R."/>
            <person name="King N."/>
        </authorList>
    </citation>
    <scope>NUCLEOTIDE SEQUENCE [LARGE SCALE GENOMIC DNA]</scope>
    <source>
        <strain evidence="7 8">PR1</strain>
    </source>
</reference>
<name>A3I3D6_9BACT</name>
<evidence type="ECO:0000256" key="6">
    <source>
        <dbReference type="SAM" id="Phobius"/>
    </source>
</evidence>
<evidence type="ECO:0000256" key="1">
    <source>
        <dbReference type="ARBA" id="ARBA00004141"/>
    </source>
</evidence>
<evidence type="ECO:0000256" key="3">
    <source>
        <dbReference type="ARBA" id="ARBA00022692"/>
    </source>
</evidence>
<dbReference type="PANTHER" id="PTHR43461:SF1">
    <property type="entry name" value="TRANSMEMBRANE PROTEIN 256"/>
    <property type="match status" value="1"/>
</dbReference>
<comment type="subcellular location">
    <subcellularLocation>
        <location evidence="1">Membrane</location>
        <topology evidence="1">Multi-pass membrane protein</topology>
    </subcellularLocation>
</comment>
<organism evidence="7 8">
    <name type="scientific">Algoriphagus machipongonensis</name>
    <dbReference type="NCBI Taxonomy" id="388413"/>
    <lineage>
        <taxon>Bacteria</taxon>
        <taxon>Pseudomonadati</taxon>
        <taxon>Bacteroidota</taxon>
        <taxon>Cytophagia</taxon>
        <taxon>Cytophagales</taxon>
        <taxon>Cyclobacteriaceae</taxon>
        <taxon>Algoriphagus</taxon>
    </lineage>
</organism>
<keyword evidence="8" id="KW-1185">Reference proteome</keyword>
<evidence type="ECO:0000256" key="5">
    <source>
        <dbReference type="ARBA" id="ARBA00023136"/>
    </source>
</evidence>
<comment type="similarity">
    <text evidence="2">Belongs to the UPF0382 family.</text>
</comment>
<dbReference type="eggNOG" id="COG2363">
    <property type="taxonomic scope" value="Bacteria"/>
</dbReference>
<protein>
    <recommendedName>
        <fullName evidence="9">DUF423 domain-containing protein</fullName>
    </recommendedName>
</protein>
<dbReference type="HOGENOM" id="CLU_096548_3_3_10"/>
<dbReference type="PANTHER" id="PTHR43461">
    <property type="entry name" value="TRANSMEMBRANE PROTEIN 256"/>
    <property type="match status" value="1"/>
</dbReference>
<evidence type="ECO:0008006" key="9">
    <source>
        <dbReference type="Google" id="ProtNLM"/>
    </source>
</evidence>
<feature type="transmembrane region" description="Helical" evidence="6">
    <location>
        <begin position="73"/>
        <end position="93"/>
    </location>
</feature>
<feature type="transmembrane region" description="Helical" evidence="6">
    <location>
        <begin position="99"/>
        <end position="123"/>
    </location>
</feature>
<dbReference type="OrthoDB" id="9802121at2"/>
<dbReference type="STRING" id="388413.ALPR1_13739"/>
<dbReference type="RefSeq" id="WP_008201327.1">
    <property type="nucleotide sequence ID" value="NZ_CM001023.1"/>
</dbReference>
<gene>
    <name evidence="7" type="ORF">ALPR1_13739</name>
</gene>
<keyword evidence="4 6" id="KW-1133">Transmembrane helix</keyword>
<keyword evidence="3 6" id="KW-0812">Transmembrane</keyword>
<dbReference type="Proteomes" id="UP000003919">
    <property type="component" value="Unassembled WGS sequence"/>
</dbReference>
<sequence length="131" mass="14188">MNGRQTIMIAALSGALAVGIGAFGAHGLADILTANGRIETYETAVKYHFYHSLALLLIGTILLIKPNWKSLQFSIWSMILGILIFPGSLYALSLTGVTWWGAVTPIGGVFFIMGWLGLFYAALRNDQIVVD</sequence>
<keyword evidence="5 6" id="KW-0472">Membrane</keyword>
<dbReference type="AlphaFoldDB" id="A3I3D6"/>
<dbReference type="GO" id="GO:0005886">
    <property type="term" value="C:plasma membrane"/>
    <property type="evidence" value="ECO:0007669"/>
    <property type="project" value="TreeGrafter"/>
</dbReference>
<dbReference type="Pfam" id="PF04241">
    <property type="entry name" value="DUF423"/>
    <property type="match status" value="1"/>
</dbReference>
<dbReference type="EMBL" id="AAXU02000001">
    <property type="protein sequence ID" value="EAZ79073.2"/>
    <property type="molecule type" value="Genomic_DNA"/>
</dbReference>